<keyword evidence="2" id="KW-0732">Signal</keyword>
<feature type="region of interest" description="Disordered" evidence="1">
    <location>
        <begin position="22"/>
        <end position="45"/>
    </location>
</feature>
<dbReference type="GO" id="GO:0008270">
    <property type="term" value="F:zinc ion binding"/>
    <property type="evidence" value="ECO:0007669"/>
    <property type="project" value="InterPro"/>
</dbReference>
<dbReference type="CDD" id="cd09603">
    <property type="entry name" value="M1_APN_like"/>
    <property type="match status" value="1"/>
</dbReference>
<dbReference type="GO" id="GO:0008237">
    <property type="term" value="F:metallopeptidase activity"/>
    <property type="evidence" value="ECO:0007669"/>
    <property type="project" value="InterPro"/>
</dbReference>
<dbReference type="InterPro" id="IPR050344">
    <property type="entry name" value="Peptidase_M1_aminopeptidases"/>
</dbReference>
<sequence>MLRSLVAALTSALLAGAPMPAATVAAPSTPAPASTTDRHADSVYPSVGNPGVDVLDYGLHLRWQPRTRTLAGVARVRLVPARDGRFRLDLSGRLAVSRLAVTDRRTGRPVASTSRHAGRHLDVSAPGLVAGSTYDVVISYRGRPGPTPAPSSRGDMAGLGWQTTRDGQAWAMQEPYGAFTWYPVNDHPSDKATYRVALDVPRRWVGVSNGRLDSRRVRHGRTLTHFTNRDPMASYLMTVAIGPYVRATQTGPHGLPLSYWVPRAHPEYLVPLRATPAALRWLESRLGPYPFDRAGVVVTPSDSAMETQTLVTFGARNYRFGTRGVRQTVVHELAHAWYGDTVTPDDWSDLWMNEGMAMYVEALFSTSRGWQTWAYWDDQFTSTDGLWRRLYGPPGAYDPDQFAQINVYFCTARMLVRLRERFGAAVFDDLVRRWPQEHRNTVQDRTSYVAWLAASTGEDPVELRAFVDRWLLSRTPPA</sequence>
<organism evidence="5 6">
    <name type="scientific">Nocardioides panacis</name>
    <dbReference type="NCBI Taxonomy" id="2849501"/>
    <lineage>
        <taxon>Bacteria</taxon>
        <taxon>Bacillati</taxon>
        <taxon>Actinomycetota</taxon>
        <taxon>Actinomycetes</taxon>
        <taxon>Propionibacteriales</taxon>
        <taxon>Nocardioidaceae</taxon>
        <taxon>Nocardioides</taxon>
    </lineage>
</organism>
<dbReference type="InterPro" id="IPR014782">
    <property type="entry name" value="Peptidase_M1_dom"/>
</dbReference>
<evidence type="ECO:0000256" key="1">
    <source>
        <dbReference type="SAM" id="MobiDB-lite"/>
    </source>
</evidence>
<dbReference type="RefSeq" id="WP_216939395.1">
    <property type="nucleotide sequence ID" value="NZ_CP077062.1"/>
</dbReference>
<reference evidence="5" key="1">
    <citation type="submission" date="2021-06" db="EMBL/GenBank/DDBJ databases">
        <title>Complete genome sequence of Nocardioides sp. G188.</title>
        <authorList>
            <person name="Im W.-T."/>
        </authorList>
    </citation>
    <scope>NUCLEOTIDE SEQUENCE</scope>
    <source>
        <strain evidence="5">G188</strain>
    </source>
</reference>
<dbReference type="KEGG" id="nps:KRR39_21320"/>
<dbReference type="InterPro" id="IPR045357">
    <property type="entry name" value="Aminopeptidase_N-like_N"/>
</dbReference>
<dbReference type="AlphaFoldDB" id="A0A975SXQ2"/>
<evidence type="ECO:0000313" key="5">
    <source>
        <dbReference type="EMBL" id="QWZ07885.1"/>
    </source>
</evidence>
<evidence type="ECO:0000313" key="6">
    <source>
        <dbReference type="Proteomes" id="UP000683575"/>
    </source>
</evidence>
<feature type="compositionally biased region" description="Low complexity" evidence="1">
    <location>
        <begin position="22"/>
        <end position="35"/>
    </location>
</feature>
<keyword evidence="6" id="KW-1185">Reference proteome</keyword>
<protein>
    <submittedName>
        <fullName evidence="5">M1 family metallopeptidase</fullName>
    </submittedName>
</protein>
<accession>A0A975SXQ2</accession>
<gene>
    <name evidence="5" type="ORF">KRR39_21320</name>
</gene>
<name>A0A975SXQ2_9ACTN</name>
<feature type="signal peptide" evidence="2">
    <location>
        <begin position="1"/>
        <end position="25"/>
    </location>
</feature>
<dbReference type="EMBL" id="CP077062">
    <property type="protein sequence ID" value="QWZ07885.1"/>
    <property type="molecule type" value="Genomic_DNA"/>
</dbReference>
<evidence type="ECO:0000256" key="2">
    <source>
        <dbReference type="SAM" id="SignalP"/>
    </source>
</evidence>
<evidence type="ECO:0000259" key="4">
    <source>
        <dbReference type="Pfam" id="PF17900"/>
    </source>
</evidence>
<dbReference type="PANTHER" id="PTHR11533">
    <property type="entry name" value="PROTEASE M1 ZINC METALLOPROTEASE"/>
    <property type="match status" value="1"/>
</dbReference>
<feature type="domain" description="Aminopeptidase N-like N-terminal" evidence="4">
    <location>
        <begin position="57"/>
        <end position="236"/>
    </location>
</feature>
<evidence type="ECO:0000259" key="3">
    <source>
        <dbReference type="Pfam" id="PF01433"/>
    </source>
</evidence>
<dbReference type="Pfam" id="PF17900">
    <property type="entry name" value="Peptidase_M1_N"/>
    <property type="match status" value="1"/>
</dbReference>
<proteinExistence type="predicted"/>
<dbReference type="Proteomes" id="UP000683575">
    <property type="component" value="Chromosome"/>
</dbReference>
<feature type="domain" description="Peptidase M1 membrane alanine aminopeptidase" evidence="3">
    <location>
        <begin position="275"/>
        <end position="470"/>
    </location>
</feature>
<feature type="chain" id="PRO_5038932457" evidence="2">
    <location>
        <begin position="26"/>
        <end position="478"/>
    </location>
</feature>
<dbReference type="Pfam" id="PF01433">
    <property type="entry name" value="Peptidase_M1"/>
    <property type="match status" value="1"/>
</dbReference>